<dbReference type="InterPro" id="IPR036514">
    <property type="entry name" value="SGNH_hydro_sf"/>
</dbReference>
<feature type="region of interest" description="Disordered" evidence="1">
    <location>
        <begin position="36"/>
        <end position="62"/>
    </location>
</feature>
<dbReference type="SUPFAM" id="SSF52266">
    <property type="entry name" value="SGNH hydrolase"/>
    <property type="match status" value="1"/>
</dbReference>
<evidence type="ECO:0000313" key="4">
    <source>
        <dbReference type="EMBL" id="TXS34187.1"/>
    </source>
</evidence>
<dbReference type="InterPro" id="IPR013830">
    <property type="entry name" value="SGNH_hydro"/>
</dbReference>
<dbReference type="InterPro" id="IPR053140">
    <property type="entry name" value="GDSL_Rv0518-like"/>
</dbReference>
<evidence type="ECO:0000256" key="1">
    <source>
        <dbReference type="SAM" id="MobiDB-lite"/>
    </source>
</evidence>
<dbReference type="GO" id="GO:0016787">
    <property type="term" value="F:hydrolase activity"/>
    <property type="evidence" value="ECO:0007669"/>
    <property type="project" value="UniProtKB-KW"/>
</dbReference>
<dbReference type="PANTHER" id="PTHR43784">
    <property type="entry name" value="GDSL-LIKE LIPASE/ACYLHYDROLASE, PUTATIVE (AFU_ORTHOLOGUE AFUA_2G00820)-RELATED"/>
    <property type="match status" value="1"/>
</dbReference>
<feature type="domain" description="SGNH hydrolase-type esterase" evidence="3">
    <location>
        <begin position="219"/>
        <end position="419"/>
    </location>
</feature>
<proteinExistence type="predicted"/>
<feature type="chain" id="PRO_5038721317" evidence="2">
    <location>
        <begin position="34"/>
        <end position="434"/>
    </location>
</feature>
<reference evidence="4" key="1">
    <citation type="submission" date="2018-10" db="EMBL/GenBank/DDBJ databases">
        <authorList>
            <person name="Hariharan J."/>
            <person name="Choudoir M.J."/>
            <person name="Diebold P."/>
            <person name="Panke-Buisse K."/>
            <person name="Campbell A.N."/>
            <person name="Buckley D.H."/>
        </authorList>
    </citation>
    <scope>NUCLEOTIDE SEQUENCE</scope>
    <source>
        <strain evidence="4">Gb1</strain>
    </source>
</reference>
<evidence type="ECO:0000259" key="3">
    <source>
        <dbReference type="Pfam" id="PF13472"/>
    </source>
</evidence>
<keyword evidence="4" id="KW-0378">Hydrolase</keyword>
<name>A0A652LEK2_9ACTN</name>
<sequence>MRAVDTPEGAPMSRAPWALILAAALTCTATAAAAGAQESRAPHTSPRTAWHTSWANPPHGLAPAPLRDQSVRMISRLSQGGDALRIRVQNTFGTSPLTLDAATVAPSSGRDAALAGDPRTVTFDGRRKVTVPAGGEVWSDTVAMTTRAQGDVAVSLAVSGEAGAGRHEAAFRTNYLSAPGSGDRTADESGAAYTEKVESTYLVSAVDVRNKKLAGTLVAYGSSVVDGTGSTNCGPGCTELGNNRRWTDDLARRADRELPGDRRFAVANAGVIGTTSYADCPGTPEQFRGLDSLARLERDVLSLHGVRGVLFYYGTNDLAAGCDAAQIIGSYRETFARLHAAGIKVYVTPITPRPGYSDTANRERHTVAGFVRKGSDCSGTCDGVLDFDQVLKDPVKPNSIDPAYDTGDGVHANVAGQQALADFVSLPMVTGQTH</sequence>
<keyword evidence="2" id="KW-0732">Signal</keyword>
<dbReference type="AlphaFoldDB" id="A0A652LEK2"/>
<feature type="compositionally biased region" description="Polar residues" evidence="1">
    <location>
        <begin position="45"/>
        <end position="55"/>
    </location>
</feature>
<protein>
    <submittedName>
        <fullName evidence="4">SGNH hydrolase</fullName>
    </submittedName>
</protein>
<dbReference type="EMBL" id="RDBM01000005">
    <property type="protein sequence ID" value="TXS34187.1"/>
    <property type="molecule type" value="Genomic_DNA"/>
</dbReference>
<accession>A0A652LEK2</accession>
<feature type="signal peptide" evidence="2">
    <location>
        <begin position="1"/>
        <end position="33"/>
    </location>
</feature>
<dbReference type="Pfam" id="PF13472">
    <property type="entry name" value="Lipase_GDSL_2"/>
    <property type="match status" value="1"/>
</dbReference>
<gene>
    <name evidence="4" type="ORF">EAO74_00695</name>
</gene>
<dbReference type="Gene3D" id="3.40.50.1110">
    <property type="entry name" value="SGNH hydrolase"/>
    <property type="match status" value="1"/>
</dbReference>
<comment type="caution">
    <text evidence="4">The sequence shown here is derived from an EMBL/GenBank/DDBJ whole genome shotgun (WGS) entry which is preliminary data.</text>
</comment>
<organism evidence="4">
    <name type="scientific">Streptomyces sp. gb1(2016)</name>
    <dbReference type="NCBI Taxonomy" id="1828321"/>
    <lineage>
        <taxon>Bacteria</taxon>
        <taxon>Bacillati</taxon>
        <taxon>Actinomycetota</taxon>
        <taxon>Actinomycetes</taxon>
        <taxon>Kitasatosporales</taxon>
        <taxon>Streptomycetaceae</taxon>
        <taxon>Streptomyces</taxon>
    </lineage>
</organism>
<evidence type="ECO:0000256" key="2">
    <source>
        <dbReference type="SAM" id="SignalP"/>
    </source>
</evidence>
<dbReference type="PANTHER" id="PTHR43784:SF2">
    <property type="entry name" value="GDSL-LIKE LIPASE_ACYLHYDROLASE, PUTATIVE (AFU_ORTHOLOGUE AFUA_2G00820)-RELATED"/>
    <property type="match status" value="1"/>
</dbReference>